<proteinExistence type="predicted"/>
<dbReference type="EMBL" id="QZWG01000003">
    <property type="protein sequence ID" value="RZC19606.1"/>
    <property type="molecule type" value="Genomic_DNA"/>
</dbReference>
<dbReference type="AlphaFoldDB" id="A0A445L8L9"/>
<dbReference type="GO" id="GO:0006952">
    <property type="term" value="P:defense response"/>
    <property type="evidence" value="ECO:0007669"/>
    <property type="project" value="UniProtKB-KW"/>
</dbReference>
<dbReference type="Pfam" id="PF18052">
    <property type="entry name" value="Rx_N"/>
    <property type="match status" value="1"/>
</dbReference>
<name>A0A445L8L9_GLYSO</name>
<dbReference type="InterPro" id="IPR041118">
    <property type="entry name" value="Rx_N"/>
</dbReference>
<reference evidence="5 6" key="1">
    <citation type="submission" date="2018-09" db="EMBL/GenBank/DDBJ databases">
        <title>A high-quality reference genome of wild soybean provides a powerful tool to mine soybean genomes.</title>
        <authorList>
            <person name="Xie M."/>
            <person name="Chung C.Y.L."/>
            <person name="Li M.-W."/>
            <person name="Wong F.-L."/>
            <person name="Chan T.-F."/>
            <person name="Lam H.-M."/>
        </authorList>
    </citation>
    <scope>NUCLEOTIDE SEQUENCE [LARGE SCALE GENOMIC DNA]</scope>
    <source>
        <strain evidence="6">cv. W05</strain>
        <tissue evidence="5">Hypocotyl of etiolated seedlings</tissue>
    </source>
</reference>
<evidence type="ECO:0000256" key="1">
    <source>
        <dbReference type="ARBA" id="ARBA00022737"/>
    </source>
</evidence>
<evidence type="ECO:0000313" key="5">
    <source>
        <dbReference type="EMBL" id="RZC19606.1"/>
    </source>
</evidence>
<accession>A0A445L8L9</accession>
<keyword evidence="6" id="KW-1185">Reference proteome</keyword>
<feature type="domain" description="Disease resistance N-terminal" evidence="4">
    <location>
        <begin position="16"/>
        <end position="72"/>
    </location>
</feature>
<keyword evidence="2" id="KW-0547">Nucleotide-binding</keyword>
<keyword evidence="3" id="KW-0611">Plant defense</keyword>
<evidence type="ECO:0000313" key="6">
    <source>
        <dbReference type="Proteomes" id="UP000289340"/>
    </source>
</evidence>
<dbReference type="Gene3D" id="1.20.5.4130">
    <property type="match status" value="1"/>
</dbReference>
<sequence length="126" mass="14537">MADAYEVVNLICVKIKLDKNLFQKLETTPRMVRVVLDDDEKKQITDYNVKDWLNALKDARASKLEDIVDRLESVLKLKESLDLKEIAMEHVSWKAPSTSLEDGSHIYVKLMLEENNDGEEVYVIPT</sequence>
<comment type="caution">
    <text evidence="5">The sequence shown here is derived from an EMBL/GenBank/DDBJ whole genome shotgun (WGS) entry which is preliminary data.</text>
</comment>
<evidence type="ECO:0000256" key="2">
    <source>
        <dbReference type="ARBA" id="ARBA00022741"/>
    </source>
</evidence>
<dbReference type="GO" id="GO:0000166">
    <property type="term" value="F:nucleotide binding"/>
    <property type="evidence" value="ECO:0007669"/>
    <property type="project" value="UniProtKB-KW"/>
</dbReference>
<evidence type="ECO:0000259" key="4">
    <source>
        <dbReference type="Pfam" id="PF18052"/>
    </source>
</evidence>
<organism evidence="5 6">
    <name type="scientific">Glycine soja</name>
    <name type="common">Wild soybean</name>
    <dbReference type="NCBI Taxonomy" id="3848"/>
    <lineage>
        <taxon>Eukaryota</taxon>
        <taxon>Viridiplantae</taxon>
        <taxon>Streptophyta</taxon>
        <taxon>Embryophyta</taxon>
        <taxon>Tracheophyta</taxon>
        <taxon>Spermatophyta</taxon>
        <taxon>Magnoliopsida</taxon>
        <taxon>eudicotyledons</taxon>
        <taxon>Gunneridae</taxon>
        <taxon>Pentapetalae</taxon>
        <taxon>rosids</taxon>
        <taxon>fabids</taxon>
        <taxon>Fabales</taxon>
        <taxon>Fabaceae</taxon>
        <taxon>Papilionoideae</taxon>
        <taxon>50 kb inversion clade</taxon>
        <taxon>NPAAA clade</taxon>
        <taxon>indigoferoid/millettioid clade</taxon>
        <taxon>Phaseoleae</taxon>
        <taxon>Glycine</taxon>
        <taxon>Glycine subgen. Soja</taxon>
    </lineage>
</organism>
<evidence type="ECO:0000256" key="3">
    <source>
        <dbReference type="ARBA" id="ARBA00022821"/>
    </source>
</evidence>
<protein>
    <recommendedName>
        <fullName evidence="4">Disease resistance N-terminal domain-containing protein</fullName>
    </recommendedName>
</protein>
<gene>
    <name evidence="5" type="ORF">D0Y65_006440</name>
</gene>
<keyword evidence="1" id="KW-0677">Repeat</keyword>
<dbReference type="Proteomes" id="UP000289340">
    <property type="component" value="Chromosome 3"/>
</dbReference>